<evidence type="ECO:0000256" key="6">
    <source>
        <dbReference type="ARBA" id="ARBA00022989"/>
    </source>
</evidence>
<evidence type="ECO:0000259" key="9">
    <source>
        <dbReference type="Pfam" id="PF13231"/>
    </source>
</evidence>
<feature type="transmembrane region" description="Helical" evidence="8">
    <location>
        <begin position="21"/>
        <end position="38"/>
    </location>
</feature>
<evidence type="ECO:0000256" key="1">
    <source>
        <dbReference type="ARBA" id="ARBA00004651"/>
    </source>
</evidence>
<keyword evidence="6 8" id="KW-1133">Transmembrane helix</keyword>
<organism evidence="10 11">
    <name type="scientific">Leptolinea tardivitalis</name>
    <dbReference type="NCBI Taxonomy" id="229920"/>
    <lineage>
        <taxon>Bacteria</taxon>
        <taxon>Bacillati</taxon>
        <taxon>Chloroflexota</taxon>
        <taxon>Anaerolineae</taxon>
        <taxon>Anaerolineales</taxon>
        <taxon>Anaerolineaceae</taxon>
        <taxon>Leptolinea</taxon>
    </lineage>
</organism>
<evidence type="ECO:0000256" key="7">
    <source>
        <dbReference type="ARBA" id="ARBA00023136"/>
    </source>
</evidence>
<dbReference type="PANTHER" id="PTHR33908">
    <property type="entry name" value="MANNOSYLTRANSFERASE YKCB-RELATED"/>
    <property type="match status" value="1"/>
</dbReference>
<feature type="transmembrane region" description="Helical" evidence="8">
    <location>
        <begin position="247"/>
        <end position="265"/>
    </location>
</feature>
<keyword evidence="2" id="KW-1003">Cell membrane</keyword>
<feature type="transmembrane region" description="Helical" evidence="8">
    <location>
        <begin position="92"/>
        <end position="113"/>
    </location>
</feature>
<comment type="subcellular location">
    <subcellularLocation>
        <location evidence="1">Cell membrane</location>
        <topology evidence="1">Multi-pass membrane protein</topology>
    </subcellularLocation>
</comment>
<reference evidence="10 11" key="1">
    <citation type="submission" date="2015-07" db="EMBL/GenBank/DDBJ databases">
        <title>Genome sequence of Leptolinea tardivitalis DSM 16556.</title>
        <authorList>
            <person name="Hemp J."/>
            <person name="Ward L.M."/>
            <person name="Pace L.A."/>
            <person name="Fischer W.W."/>
        </authorList>
    </citation>
    <scope>NUCLEOTIDE SEQUENCE [LARGE SCALE GENOMIC DNA]</scope>
    <source>
        <strain evidence="10 11">YMTK-2</strain>
    </source>
</reference>
<feature type="transmembrane region" description="Helical" evidence="8">
    <location>
        <begin position="172"/>
        <end position="201"/>
    </location>
</feature>
<dbReference type="PANTHER" id="PTHR33908:SF11">
    <property type="entry name" value="MEMBRANE PROTEIN"/>
    <property type="match status" value="1"/>
</dbReference>
<dbReference type="Pfam" id="PF13231">
    <property type="entry name" value="PMT_2"/>
    <property type="match status" value="1"/>
</dbReference>
<feature type="transmembrane region" description="Helical" evidence="8">
    <location>
        <begin position="216"/>
        <end position="235"/>
    </location>
</feature>
<evidence type="ECO:0000256" key="8">
    <source>
        <dbReference type="SAM" id="Phobius"/>
    </source>
</evidence>
<feature type="transmembrane region" description="Helical" evidence="8">
    <location>
        <begin position="122"/>
        <end position="138"/>
    </location>
</feature>
<feature type="domain" description="Glycosyltransferase RgtA/B/C/D-like" evidence="9">
    <location>
        <begin position="79"/>
        <end position="227"/>
    </location>
</feature>
<evidence type="ECO:0000256" key="4">
    <source>
        <dbReference type="ARBA" id="ARBA00022679"/>
    </source>
</evidence>
<dbReference type="GO" id="GO:0016763">
    <property type="term" value="F:pentosyltransferase activity"/>
    <property type="evidence" value="ECO:0007669"/>
    <property type="project" value="TreeGrafter"/>
</dbReference>
<dbReference type="InterPro" id="IPR050297">
    <property type="entry name" value="LipidA_mod_glycosyltrf_83"/>
</dbReference>
<feature type="transmembrane region" description="Helical" evidence="8">
    <location>
        <begin position="144"/>
        <end position="160"/>
    </location>
</feature>
<feature type="transmembrane region" description="Helical" evidence="8">
    <location>
        <begin position="298"/>
        <end position="315"/>
    </location>
</feature>
<dbReference type="Proteomes" id="UP000050430">
    <property type="component" value="Unassembled WGS sequence"/>
</dbReference>
<keyword evidence="7 8" id="KW-0472">Membrane</keyword>
<evidence type="ECO:0000313" key="10">
    <source>
        <dbReference type="EMBL" id="KPL71736.1"/>
    </source>
</evidence>
<keyword evidence="5 8" id="KW-0812">Transmembrane</keyword>
<protein>
    <recommendedName>
        <fullName evidence="9">Glycosyltransferase RgtA/B/C/D-like domain-containing protein</fullName>
    </recommendedName>
</protein>
<dbReference type="STRING" id="229920.ADM99_09795"/>
<comment type="caution">
    <text evidence="10">The sequence shown here is derived from an EMBL/GenBank/DDBJ whole genome shotgun (WGS) entry which is preliminary data.</text>
</comment>
<sequence length="500" mass="57783">MRSSQMDTSKTHPVFCFIRKYKLLLAVILLGFLLRLFQLGNDILWYDEVGVFGVTKARNLADIVPIVQSHVMAMPLDYVFTWLASRIGTSNAILRFPSVIWGTLTLPVCYFFFKELTDQKTALYAVFLLAISPFHIQYSQELRFYSSLTLFYVLSTYTLYRAMKNPTARMWSIFTITTVIGVFFHMYVLLVLVNGLVWFLFSDEIRPNRQMIFRHLLWSATVILLSFAIGFFLFSGRVTFANPFLETGISFWQTVFTGLGWLPFYSNSLEWSWVWGLTCCLLQIGGLIVLLKKPRSSGIWLMVSVILQMAVIMALDVFKQYFFMPRQWLPFLPVLLMTAGIGLSSLNHWLQDRFSSTSMLFTPQKRMIPAILVCLILLIDLPALVTYYSGTKGNADGISAYIHTHWLPGSMVLVINPYEAGYYNFFFDEVIKDSSIVPSVWQADWQTVQESTVWKGKIFVITPLLLSMDQQNILESSGYKLIPLDYHFTRYSRQLWIFDH</sequence>
<keyword evidence="4" id="KW-0808">Transferase</keyword>
<feature type="transmembrane region" description="Helical" evidence="8">
    <location>
        <begin position="367"/>
        <end position="388"/>
    </location>
</feature>
<proteinExistence type="predicted"/>
<dbReference type="AlphaFoldDB" id="A0A0P6XK00"/>
<evidence type="ECO:0000256" key="3">
    <source>
        <dbReference type="ARBA" id="ARBA00022676"/>
    </source>
</evidence>
<feature type="transmembrane region" description="Helical" evidence="8">
    <location>
        <begin position="271"/>
        <end position="291"/>
    </location>
</feature>
<accession>A0A0P6XK00</accession>
<evidence type="ECO:0000313" key="11">
    <source>
        <dbReference type="Proteomes" id="UP000050430"/>
    </source>
</evidence>
<name>A0A0P6XK00_9CHLR</name>
<evidence type="ECO:0000256" key="2">
    <source>
        <dbReference type="ARBA" id="ARBA00022475"/>
    </source>
</evidence>
<keyword evidence="3" id="KW-0328">Glycosyltransferase</keyword>
<feature type="transmembrane region" description="Helical" evidence="8">
    <location>
        <begin position="327"/>
        <end position="346"/>
    </location>
</feature>
<dbReference type="GO" id="GO:0005886">
    <property type="term" value="C:plasma membrane"/>
    <property type="evidence" value="ECO:0007669"/>
    <property type="project" value="UniProtKB-SubCell"/>
</dbReference>
<dbReference type="EMBL" id="LGCK01000010">
    <property type="protein sequence ID" value="KPL71736.1"/>
    <property type="molecule type" value="Genomic_DNA"/>
</dbReference>
<evidence type="ECO:0000256" key="5">
    <source>
        <dbReference type="ARBA" id="ARBA00022692"/>
    </source>
</evidence>
<gene>
    <name evidence="10" type="ORF">ADM99_09795</name>
</gene>
<dbReference type="GO" id="GO:0009103">
    <property type="term" value="P:lipopolysaccharide biosynthetic process"/>
    <property type="evidence" value="ECO:0007669"/>
    <property type="project" value="UniProtKB-ARBA"/>
</dbReference>
<dbReference type="InterPro" id="IPR038731">
    <property type="entry name" value="RgtA/B/C-like"/>
</dbReference>
<keyword evidence="11" id="KW-1185">Reference proteome</keyword>